<name>A0ABW6N8Y0_9ACTN</name>
<sequence length="247" mass="27687">MEARRPKTKAQAKLETREAMLEEGAKVLREMPVGDILSHVKAVDIAERAGKTTGAFYNIWKDQDEYRKDLIRHVLSPERFRVKFEIRQELDKRIQAPGVDLAELIRDMANKNFKGLEHEPYMALQLALWAKHSTNHDAVGEYVGSLYQGLNSELVPRFEVLLNAQGRRMRQPPYTVEHLAVVLMALIEGLHIRWAVDPGAVPDDLGAPPSGVEVSDQGPWGLFAAAAYALVLAMTEEVPPEAEEGTR</sequence>
<evidence type="ECO:0000259" key="1">
    <source>
        <dbReference type="Pfam" id="PF13977"/>
    </source>
</evidence>
<organism evidence="2 3">
    <name type="scientific">Streptomyces tibetensis</name>
    <dbReference type="NCBI Taxonomy" id="2382123"/>
    <lineage>
        <taxon>Bacteria</taxon>
        <taxon>Bacillati</taxon>
        <taxon>Actinomycetota</taxon>
        <taxon>Actinomycetes</taxon>
        <taxon>Kitasatosporales</taxon>
        <taxon>Streptomycetaceae</taxon>
        <taxon>Streptomyces</taxon>
    </lineage>
</organism>
<evidence type="ECO:0000313" key="2">
    <source>
        <dbReference type="EMBL" id="MFF0009756.1"/>
    </source>
</evidence>
<dbReference type="Pfam" id="PF13977">
    <property type="entry name" value="TetR_C_6"/>
    <property type="match status" value="1"/>
</dbReference>
<dbReference type="InterPro" id="IPR036271">
    <property type="entry name" value="Tet_transcr_reg_TetR-rel_C_sf"/>
</dbReference>
<gene>
    <name evidence="2" type="ORF">ACFYQT_40930</name>
</gene>
<dbReference type="SUPFAM" id="SSF48498">
    <property type="entry name" value="Tetracyclin repressor-like, C-terminal domain"/>
    <property type="match status" value="1"/>
</dbReference>
<dbReference type="InterPro" id="IPR039538">
    <property type="entry name" value="BetI_C"/>
</dbReference>
<accession>A0ABW6N8Y0</accession>
<dbReference type="Gene3D" id="1.10.357.10">
    <property type="entry name" value="Tetracycline Repressor, domain 2"/>
    <property type="match status" value="1"/>
</dbReference>
<comment type="caution">
    <text evidence="2">The sequence shown here is derived from an EMBL/GenBank/DDBJ whole genome shotgun (WGS) entry which is preliminary data.</text>
</comment>
<keyword evidence="3" id="KW-1185">Reference proteome</keyword>
<dbReference type="EMBL" id="JBIAJP010000023">
    <property type="protein sequence ID" value="MFF0009756.1"/>
    <property type="molecule type" value="Genomic_DNA"/>
</dbReference>
<dbReference type="Proteomes" id="UP001601422">
    <property type="component" value="Unassembled WGS sequence"/>
</dbReference>
<dbReference type="RefSeq" id="WP_389835796.1">
    <property type="nucleotide sequence ID" value="NZ_JBIAJP010000023.1"/>
</dbReference>
<proteinExistence type="predicted"/>
<feature type="domain" description="BetI-type transcriptional repressor C-terminal" evidence="1">
    <location>
        <begin position="103"/>
        <end position="204"/>
    </location>
</feature>
<evidence type="ECO:0000313" key="3">
    <source>
        <dbReference type="Proteomes" id="UP001601422"/>
    </source>
</evidence>
<reference evidence="2 3" key="1">
    <citation type="submission" date="2024-10" db="EMBL/GenBank/DDBJ databases">
        <title>The Natural Products Discovery Center: Release of the First 8490 Sequenced Strains for Exploring Actinobacteria Biosynthetic Diversity.</title>
        <authorList>
            <person name="Kalkreuter E."/>
            <person name="Kautsar S.A."/>
            <person name="Yang D."/>
            <person name="Bader C.D."/>
            <person name="Teijaro C.N."/>
            <person name="Fluegel L."/>
            <person name="Davis C.M."/>
            <person name="Simpson J.R."/>
            <person name="Lauterbach L."/>
            <person name="Steele A.D."/>
            <person name="Gui C."/>
            <person name="Meng S."/>
            <person name="Li G."/>
            <person name="Viehrig K."/>
            <person name="Ye F."/>
            <person name="Su P."/>
            <person name="Kiefer A.F."/>
            <person name="Nichols A."/>
            <person name="Cepeda A.J."/>
            <person name="Yan W."/>
            <person name="Fan B."/>
            <person name="Jiang Y."/>
            <person name="Adhikari A."/>
            <person name="Zheng C.-J."/>
            <person name="Schuster L."/>
            <person name="Cowan T.M."/>
            <person name="Smanski M.J."/>
            <person name="Chevrette M.G."/>
            <person name="De Carvalho L.P.S."/>
            <person name="Shen B."/>
        </authorList>
    </citation>
    <scope>NUCLEOTIDE SEQUENCE [LARGE SCALE GENOMIC DNA]</scope>
    <source>
        <strain evidence="2 3">NPDC005497</strain>
    </source>
</reference>
<protein>
    <submittedName>
        <fullName evidence="2">TetR/AcrR family transcriptional regulator</fullName>
    </submittedName>
</protein>